<dbReference type="PANTHER" id="PTHR23150:SF19">
    <property type="entry name" value="FORMYLGLYCINE-GENERATING ENZYME"/>
    <property type="match status" value="1"/>
</dbReference>
<dbReference type="EMBL" id="UOEA01000037">
    <property type="protein sequence ID" value="VAV83278.1"/>
    <property type="molecule type" value="Genomic_DNA"/>
</dbReference>
<organism evidence="2">
    <name type="scientific">hydrothermal vent metagenome</name>
    <dbReference type="NCBI Taxonomy" id="652676"/>
    <lineage>
        <taxon>unclassified sequences</taxon>
        <taxon>metagenomes</taxon>
        <taxon>ecological metagenomes</taxon>
    </lineage>
</organism>
<name>A0A3B0R5Y9_9ZZZZ</name>
<dbReference type="PANTHER" id="PTHR23150">
    <property type="entry name" value="SULFATASE MODIFYING FACTOR 1, 2"/>
    <property type="match status" value="1"/>
</dbReference>
<evidence type="ECO:0000313" key="2">
    <source>
        <dbReference type="EMBL" id="VAV83278.1"/>
    </source>
</evidence>
<feature type="domain" description="Sulfatase-modifying factor enzyme-like" evidence="1">
    <location>
        <begin position="29"/>
        <end position="265"/>
    </location>
</feature>
<dbReference type="InterPro" id="IPR016187">
    <property type="entry name" value="CTDL_fold"/>
</dbReference>
<sequence>MKRTFYIFILLGLGLMLTSCMEKEAPKIEGMVYIPAGEFVMGSDESDEEALGKEFGLRKERYYEDEMPKRKVQSTGYYIDRYELTNSKYKKYMEATGAKAPPNWEKGQIPKDKEEHPVTYVTWFEAHDYCKWVGKRLPTEQEWERAARGDNGNKYSWGNDYDETKANLNSGEVKRVGSYVDDKSPHGVYDMAGNVMEWVDDWYDAYPDNPSFNKDYGGDKHKVLRGGLGGMSGHYVINKIYARGANRNYYIPGGAGDDGGFRCAKSYKDGGGK</sequence>
<dbReference type="InterPro" id="IPR051043">
    <property type="entry name" value="Sulfatase_Mod_Factor_Kinase"/>
</dbReference>
<dbReference type="AlphaFoldDB" id="A0A3B0R5Y9"/>
<dbReference type="SUPFAM" id="SSF56436">
    <property type="entry name" value="C-type lectin-like"/>
    <property type="match status" value="1"/>
</dbReference>
<dbReference type="InterPro" id="IPR042095">
    <property type="entry name" value="SUMF_sf"/>
</dbReference>
<accession>A0A3B0R5Y9</accession>
<protein>
    <submittedName>
        <fullName evidence="2">GldJ</fullName>
    </submittedName>
</protein>
<proteinExistence type="predicted"/>
<dbReference type="Pfam" id="PF03781">
    <property type="entry name" value="FGE-sulfatase"/>
    <property type="match status" value="1"/>
</dbReference>
<dbReference type="Gene3D" id="3.90.1580.10">
    <property type="entry name" value="paralog of FGE (formylglycine-generating enzyme)"/>
    <property type="match status" value="1"/>
</dbReference>
<gene>
    <name evidence="2" type="ORF">MNBD_DELTA01-1514</name>
</gene>
<reference evidence="2" key="1">
    <citation type="submission" date="2018-06" db="EMBL/GenBank/DDBJ databases">
        <authorList>
            <person name="Zhirakovskaya E."/>
        </authorList>
    </citation>
    <scope>NUCLEOTIDE SEQUENCE</scope>
</reference>
<dbReference type="InterPro" id="IPR005532">
    <property type="entry name" value="SUMF_dom"/>
</dbReference>
<evidence type="ECO:0000259" key="1">
    <source>
        <dbReference type="Pfam" id="PF03781"/>
    </source>
</evidence>
<dbReference type="PROSITE" id="PS51257">
    <property type="entry name" value="PROKAR_LIPOPROTEIN"/>
    <property type="match status" value="1"/>
</dbReference>
<dbReference type="GO" id="GO:0120147">
    <property type="term" value="F:formylglycine-generating oxidase activity"/>
    <property type="evidence" value="ECO:0007669"/>
    <property type="project" value="TreeGrafter"/>
</dbReference>